<dbReference type="SMART" id="SM00271">
    <property type="entry name" value="DnaJ"/>
    <property type="match status" value="1"/>
</dbReference>
<feature type="domain" description="J" evidence="3">
    <location>
        <begin position="263"/>
        <end position="324"/>
    </location>
</feature>
<keyword evidence="2" id="KW-0472">Membrane</keyword>
<dbReference type="InterPro" id="IPR036869">
    <property type="entry name" value="J_dom_sf"/>
</dbReference>
<evidence type="ECO:0000259" key="3">
    <source>
        <dbReference type="PROSITE" id="PS50076"/>
    </source>
</evidence>
<dbReference type="EMBL" id="AAKSZQ010000017">
    <property type="protein sequence ID" value="ECV1059966.1"/>
    <property type="molecule type" value="Genomic_DNA"/>
</dbReference>
<dbReference type="Pfam" id="PF00226">
    <property type="entry name" value="DnaJ"/>
    <property type="match status" value="1"/>
</dbReference>
<comment type="caution">
    <text evidence="4">The sequence shown here is derived from an EMBL/GenBank/DDBJ whole genome shotgun (WGS) entry which is preliminary data.</text>
</comment>
<dbReference type="InterPro" id="IPR001623">
    <property type="entry name" value="DnaJ_domain"/>
</dbReference>
<keyword evidence="1" id="KW-0175">Coiled coil</keyword>
<sequence>MKKLKSIWKNKGNKMKAFLYVTLGIIVTIMRICIFVYCIAGGLIIAQQAYYFKGVLGEILYFLGFDKKSLVAAILVFFISAWLIALIGKVVIFITEAILSRLIDNIWKILGYSLATFMFAPYYFTKAFIYYPIKCSIIVFKYLSWNTKFFLSLIWVTLLTILFIVFFYFDVINLITHQFIGYYKEITNIKRINYNYIFNIFGICVAINIVSLGMIFLFKKTESLLYMRAYKILNQKKGYEKEQGKDFFKQEQLDNFQQNELDILLKIFDLTQETLNKENLKKHYKELARQLHPDLVPPHKKKEAHNQFVELQKNYDKLQKYLKE</sequence>
<feature type="transmembrane region" description="Helical" evidence="2">
    <location>
        <begin position="149"/>
        <end position="175"/>
    </location>
</feature>
<keyword evidence="2" id="KW-0812">Transmembrane</keyword>
<protein>
    <submittedName>
        <fullName evidence="4">J domain-containing protein</fullName>
    </submittedName>
</protein>
<evidence type="ECO:0000313" key="4">
    <source>
        <dbReference type="EMBL" id="ECV1059966.1"/>
    </source>
</evidence>
<feature type="transmembrane region" description="Helical" evidence="2">
    <location>
        <begin position="196"/>
        <end position="218"/>
    </location>
</feature>
<evidence type="ECO:0000256" key="1">
    <source>
        <dbReference type="SAM" id="Coils"/>
    </source>
</evidence>
<feature type="transmembrane region" description="Helical" evidence="2">
    <location>
        <begin position="106"/>
        <end position="124"/>
    </location>
</feature>
<dbReference type="CDD" id="cd06257">
    <property type="entry name" value="DnaJ"/>
    <property type="match status" value="1"/>
</dbReference>
<name>A0A6C7ULL8_CAMJU</name>
<feature type="transmembrane region" description="Helical" evidence="2">
    <location>
        <begin position="70"/>
        <end position="94"/>
    </location>
</feature>
<keyword evidence="2" id="KW-1133">Transmembrane helix</keyword>
<dbReference type="SUPFAM" id="SSF46565">
    <property type="entry name" value="Chaperone J-domain"/>
    <property type="match status" value="1"/>
</dbReference>
<gene>
    <name evidence="4" type="ORF">F2N15_07135</name>
</gene>
<proteinExistence type="predicted"/>
<dbReference type="AlphaFoldDB" id="A0A6C7ULL8"/>
<organism evidence="4">
    <name type="scientific">Campylobacter jejuni</name>
    <dbReference type="NCBI Taxonomy" id="197"/>
    <lineage>
        <taxon>Bacteria</taxon>
        <taxon>Pseudomonadati</taxon>
        <taxon>Campylobacterota</taxon>
        <taxon>Epsilonproteobacteria</taxon>
        <taxon>Campylobacterales</taxon>
        <taxon>Campylobacteraceae</taxon>
        <taxon>Campylobacter</taxon>
    </lineage>
</organism>
<accession>A0A6C7ULL8</accession>
<evidence type="ECO:0000256" key="2">
    <source>
        <dbReference type="SAM" id="Phobius"/>
    </source>
</evidence>
<reference evidence="4" key="1">
    <citation type="submission" date="2019-09" db="EMBL/GenBank/DDBJ databases">
        <authorList>
            <consortium name="GenomeTrakr network: Whole genome sequencing for foodborne pathogen traceback"/>
        </authorList>
    </citation>
    <scope>NUCLEOTIDE SEQUENCE</scope>
    <source>
        <strain evidence="4">TTU_586</strain>
    </source>
</reference>
<dbReference type="Gene3D" id="1.10.287.110">
    <property type="entry name" value="DnaJ domain"/>
    <property type="match status" value="1"/>
</dbReference>
<feature type="coiled-coil region" evidence="1">
    <location>
        <begin position="270"/>
        <end position="321"/>
    </location>
</feature>
<dbReference type="PROSITE" id="PS50076">
    <property type="entry name" value="DNAJ_2"/>
    <property type="match status" value="1"/>
</dbReference>
<feature type="transmembrane region" description="Helical" evidence="2">
    <location>
        <begin position="20"/>
        <end position="50"/>
    </location>
</feature>